<dbReference type="CDD" id="cd04683">
    <property type="entry name" value="NUDIX_Hydrolase"/>
    <property type="match status" value="1"/>
</dbReference>
<dbReference type="PROSITE" id="PS00893">
    <property type="entry name" value="NUDIX_BOX"/>
    <property type="match status" value="1"/>
</dbReference>
<evidence type="ECO:0000256" key="4">
    <source>
        <dbReference type="RuleBase" id="RU003476"/>
    </source>
</evidence>
<proteinExistence type="inferred from homology"/>
<dbReference type="STRING" id="758803.SAMN05421803_11129"/>
<dbReference type="SUPFAM" id="SSF55811">
    <property type="entry name" value="Nudix"/>
    <property type="match status" value="1"/>
</dbReference>
<feature type="domain" description="Nudix hydrolase" evidence="5">
    <location>
        <begin position="8"/>
        <end position="139"/>
    </location>
</feature>
<evidence type="ECO:0000256" key="2">
    <source>
        <dbReference type="ARBA" id="ARBA00005582"/>
    </source>
</evidence>
<dbReference type="InterPro" id="IPR000086">
    <property type="entry name" value="NUDIX_hydrolase_dom"/>
</dbReference>
<dbReference type="EMBL" id="FQZK01000011">
    <property type="protein sequence ID" value="SHJ89893.1"/>
    <property type="molecule type" value="Genomic_DNA"/>
</dbReference>
<evidence type="ECO:0000313" key="7">
    <source>
        <dbReference type="Proteomes" id="UP000184452"/>
    </source>
</evidence>
<evidence type="ECO:0000259" key="5">
    <source>
        <dbReference type="PROSITE" id="PS51462"/>
    </source>
</evidence>
<reference evidence="6 7" key="1">
    <citation type="submission" date="2016-11" db="EMBL/GenBank/DDBJ databases">
        <authorList>
            <person name="Jaros S."/>
            <person name="Januszkiewicz K."/>
            <person name="Wedrychowicz H."/>
        </authorList>
    </citation>
    <scope>NUCLEOTIDE SEQUENCE [LARGE SCALE GENOMIC DNA]</scope>
    <source>
        <strain evidence="6 7">CGMCC 4.5723</strain>
    </source>
</reference>
<dbReference type="Proteomes" id="UP000184452">
    <property type="component" value="Unassembled WGS sequence"/>
</dbReference>
<dbReference type="Pfam" id="PF00293">
    <property type="entry name" value="NUDIX"/>
    <property type="match status" value="1"/>
</dbReference>
<organism evidence="6 7">
    <name type="scientific">Nocardiopsis flavescens</name>
    <dbReference type="NCBI Taxonomy" id="758803"/>
    <lineage>
        <taxon>Bacteria</taxon>
        <taxon>Bacillati</taxon>
        <taxon>Actinomycetota</taxon>
        <taxon>Actinomycetes</taxon>
        <taxon>Streptosporangiales</taxon>
        <taxon>Nocardiopsidaceae</taxon>
        <taxon>Nocardiopsis</taxon>
    </lineage>
</organism>
<evidence type="ECO:0000256" key="1">
    <source>
        <dbReference type="ARBA" id="ARBA00001946"/>
    </source>
</evidence>
<comment type="cofactor">
    <cofactor evidence="1">
        <name>Mg(2+)</name>
        <dbReference type="ChEBI" id="CHEBI:18420"/>
    </cofactor>
</comment>
<dbReference type="AlphaFoldDB" id="A0A1M6N2R3"/>
<keyword evidence="3 4" id="KW-0378">Hydrolase</keyword>
<evidence type="ECO:0000256" key="3">
    <source>
        <dbReference type="ARBA" id="ARBA00022801"/>
    </source>
</evidence>
<accession>A0A1M6N2R3</accession>
<dbReference type="PANTHER" id="PTHR43046:SF16">
    <property type="entry name" value="ADP-RIBOSE PYROPHOSPHATASE YJHB-RELATED"/>
    <property type="match status" value="1"/>
</dbReference>
<comment type="similarity">
    <text evidence="2 4">Belongs to the Nudix hydrolase family.</text>
</comment>
<dbReference type="GO" id="GO:0016787">
    <property type="term" value="F:hydrolase activity"/>
    <property type="evidence" value="ECO:0007669"/>
    <property type="project" value="UniProtKB-KW"/>
</dbReference>
<dbReference type="InterPro" id="IPR020084">
    <property type="entry name" value="NUDIX_hydrolase_CS"/>
</dbReference>
<dbReference type="PRINTS" id="PR00502">
    <property type="entry name" value="NUDIXFAMILY"/>
</dbReference>
<keyword evidence="7" id="KW-1185">Reference proteome</keyword>
<protein>
    <submittedName>
        <fullName evidence="6">ADP-ribose pyrophosphatase YjhB, NUDIX family</fullName>
    </submittedName>
</protein>
<name>A0A1M6N2R3_9ACTN</name>
<dbReference type="Gene3D" id="3.90.79.10">
    <property type="entry name" value="Nucleoside Triphosphate Pyrophosphohydrolase"/>
    <property type="match status" value="1"/>
</dbReference>
<sequence>MEEERVEGPVIDLCVVLFRGDGRVLLGERQNTGFQDGRYAIPGGGLEPGESVAQGAARELFEEVGVTVDPDTLHCAHVTHHRSARGATRIGFFFTAPRWEGTPVNREPHLCSRLTWEDPDDLPENTIPFAADVIARIRRGEPFSAHGWD</sequence>
<dbReference type="InterPro" id="IPR015797">
    <property type="entry name" value="NUDIX_hydrolase-like_dom_sf"/>
</dbReference>
<dbReference type="InterPro" id="IPR020476">
    <property type="entry name" value="Nudix_hydrolase"/>
</dbReference>
<dbReference type="PROSITE" id="PS51462">
    <property type="entry name" value="NUDIX"/>
    <property type="match status" value="1"/>
</dbReference>
<gene>
    <name evidence="6" type="ORF">SAMN05421803_11129</name>
</gene>
<evidence type="ECO:0000313" key="6">
    <source>
        <dbReference type="EMBL" id="SHJ89893.1"/>
    </source>
</evidence>
<dbReference type="PANTHER" id="PTHR43046">
    <property type="entry name" value="GDP-MANNOSE MANNOSYL HYDROLASE"/>
    <property type="match status" value="1"/>
</dbReference>